<dbReference type="AlphaFoldDB" id="A0AAV4CKP7"/>
<evidence type="ECO:0000313" key="1">
    <source>
        <dbReference type="EMBL" id="GFO32137.1"/>
    </source>
</evidence>
<reference evidence="1 2" key="1">
    <citation type="journal article" date="2021" name="Elife">
        <title>Chloroplast acquisition without the gene transfer in kleptoplastic sea slugs, Plakobranchus ocellatus.</title>
        <authorList>
            <person name="Maeda T."/>
            <person name="Takahashi S."/>
            <person name="Yoshida T."/>
            <person name="Shimamura S."/>
            <person name="Takaki Y."/>
            <person name="Nagai Y."/>
            <person name="Toyoda A."/>
            <person name="Suzuki Y."/>
            <person name="Arimoto A."/>
            <person name="Ishii H."/>
            <person name="Satoh N."/>
            <person name="Nishiyama T."/>
            <person name="Hasebe M."/>
            <person name="Maruyama T."/>
            <person name="Minagawa J."/>
            <person name="Obokata J."/>
            <person name="Shigenobu S."/>
        </authorList>
    </citation>
    <scope>NUCLEOTIDE SEQUENCE [LARGE SCALE GENOMIC DNA]</scope>
</reference>
<sequence length="131" mass="14370">MHLVGCRPMLDSHSHSKGQTKVDQIDGSPCFTCEYHQVGYGPCSLPQRNPHQTTGGISASPRLARAGNLRLPATADKFIVVCDFNSHSLSWGYPAVTPEGKKWKNKPSDGCESYLGPGFYSKIWKMASTRT</sequence>
<keyword evidence="2" id="KW-1185">Reference proteome</keyword>
<protein>
    <recommendedName>
        <fullName evidence="3">Endonuclease/exonuclease/phosphatase domain-containing protein</fullName>
    </recommendedName>
</protein>
<dbReference type="Proteomes" id="UP000735302">
    <property type="component" value="Unassembled WGS sequence"/>
</dbReference>
<organism evidence="1 2">
    <name type="scientific">Plakobranchus ocellatus</name>
    <dbReference type="NCBI Taxonomy" id="259542"/>
    <lineage>
        <taxon>Eukaryota</taxon>
        <taxon>Metazoa</taxon>
        <taxon>Spiralia</taxon>
        <taxon>Lophotrochozoa</taxon>
        <taxon>Mollusca</taxon>
        <taxon>Gastropoda</taxon>
        <taxon>Heterobranchia</taxon>
        <taxon>Euthyneura</taxon>
        <taxon>Panpulmonata</taxon>
        <taxon>Sacoglossa</taxon>
        <taxon>Placobranchoidea</taxon>
        <taxon>Plakobranchidae</taxon>
        <taxon>Plakobranchus</taxon>
    </lineage>
</organism>
<name>A0AAV4CKP7_9GAST</name>
<evidence type="ECO:0000313" key="2">
    <source>
        <dbReference type="Proteomes" id="UP000735302"/>
    </source>
</evidence>
<comment type="caution">
    <text evidence="1">The sequence shown here is derived from an EMBL/GenBank/DDBJ whole genome shotgun (WGS) entry which is preliminary data.</text>
</comment>
<accession>A0AAV4CKP7</accession>
<evidence type="ECO:0008006" key="3">
    <source>
        <dbReference type="Google" id="ProtNLM"/>
    </source>
</evidence>
<gene>
    <name evidence="1" type="ORF">PoB_005864200</name>
</gene>
<dbReference type="EMBL" id="BLXT01006566">
    <property type="protein sequence ID" value="GFO32137.1"/>
    <property type="molecule type" value="Genomic_DNA"/>
</dbReference>
<proteinExistence type="predicted"/>